<keyword evidence="9" id="KW-1185">Reference proteome</keyword>
<dbReference type="InterPro" id="IPR050596">
    <property type="entry name" value="AspAT/PAT-like"/>
</dbReference>
<evidence type="ECO:0000259" key="7">
    <source>
        <dbReference type="Pfam" id="PF00155"/>
    </source>
</evidence>
<dbReference type="Pfam" id="PF00155">
    <property type="entry name" value="Aminotran_1_2"/>
    <property type="match status" value="1"/>
</dbReference>
<dbReference type="InterPro" id="IPR015424">
    <property type="entry name" value="PyrdxlP-dep_Trfase"/>
</dbReference>
<dbReference type="GO" id="GO:0030170">
    <property type="term" value="F:pyridoxal phosphate binding"/>
    <property type="evidence" value="ECO:0007669"/>
    <property type="project" value="InterPro"/>
</dbReference>
<name>A0A1H1VV30_9ACTN</name>
<dbReference type="GO" id="GO:0006520">
    <property type="term" value="P:amino acid metabolic process"/>
    <property type="evidence" value="ECO:0007669"/>
    <property type="project" value="InterPro"/>
</dbReference>
<keyword evidence="5" id="KW-0663">Pyridoxal phosphate</keyword>
<dbReference type="Gene3D" id="3.40.640.10">
    <property type="entry name" value="Type I PLP-dependent aspartate aminotransferase-like (Major domain)"/>
    <property type="match status" value="1"/>
</dbReference>
<evidence type="ECO:0000256" key="5">
    <source>
        <dbReference type="ARBA" id="ARBA00022898"/>
    </source>
</evidence>
<dbReference type="RefSeq" id="WP_091526640.1">
    <property type="nucleotide sequence ID" value="NZ_LT629772.1"/>
</dbReference>
<dbReference type="InterPro" id="IPR015421">
    <property type="entry name" value="PyrdxlP-dep_Trfase_major"/>
</dbReference>
<evidence type="ECO:0000256" key="3">
    <source>
        <dbReference type="ARBA" id="ARBA00022576"/>
    </source>
</evidence>
<reference evidence="8 9" key="1">
    <citation type="submission" date="2016-10" db="EMBL/GenBank/DDBJ databases">
        <authorList>
            <person name="de Groot N.N."/>
        </authorList>
    </citation>
    <scope>NUCLEOTIDE SEQUENCE [LARGE SCALE GENOMIC DNA]</scope>
    <source>
        <strain evidence="8 9">DSM 21800</strain>
    </source>
</reference>
<dbReference type="PROSITE" id="PS00105">
    <property type="entry name" value="AA_TRANSFER_CLASS_1"/>
    <property type="match status" value="1"/>
</dbReference>
<comment type="similarity">
    <text evidence="2 6">Belongs to the class-I pyridoxal-phosphate-dependent aminotransferase family.</text>
</comment>
<dbReference type="InterPro" id="IPR004838">
    <property type="entry name" value="NHTrfase_class1_PyrdxlP-BS"/>
</dbReference>
<keyword evidence="4 6" id="KW-0808">Transferase</keyword>
<evidence type="ECO:0000256" key="1">
    <source>
        <dbReference type="ARBA" id="ARBA00001933"/>
    </source>
</evidence>
<dbReference type="AlphaFoldDB" id="A0A1H1VV30"/>
<dbReference type="EMBL" id="LT629772">
    <property type="protein sequence ID" value="SDS88747.1"/>
    <property type="molecule type" value="Genomic_DNA"/>
</dbReference>
<keyword evidence="3 6" id="KW-0032">Aminotransferase</keyword>
<evidence type="ECO:0000256" key="6">
    <source>
        <dbReference type="RuleBase" id="RU000481"/>
    </source>
</evidence>
<dbReference type="InterPro" id="IPR004839">
    <property type="entry name" value="Aminotransferase_I/II_large"/>
</dbReference>
<sequence length="414" mass="43418">MLTETSERRPPAAAVPASSLHAAFRSAEQWESRHGRRAIKLQVGEPAYPMPTAVREAMAAAVRAGDCAYTSAEGSVTLRDALAARLNGHGLDTDPERVFVTPGSCQGLWAVLTSIVTPGAAVLIPELHWPIYRQQAILTGFTPIGYPLRADYTPDPDGIAAAAASIAAPGGGTDGDRPTRVAAIIVNSPANPTGAITPVDDLARILELADRHDWAVISDEAYQDFVYRGRHSSTAALEADRQPAARRVFSTFSFSKSHAMTGCRVGYVTAPDSTRADVLRRVQESCIIAPPTPAQRGAMAGLATDREVEANATHVHDNLAAVAGRLSAAGMVNNVPAGGWYALLDVTESGLDAGRFAERLLEDAGVAVAPAAAFALPGDDRSSKLIRISLAGDRAELTAGVDAIIAQHRAGGVR</sequence>
<organism evidence="8 9">
    <name type="scientific">Microlunatus soli</name>
    <dbReference type="NCBI Taxonomy" id="630515"/>
    <lineage>
        <taxon>Bacteria</taxon>
        <taxon>Bacillati</taxon>
        <taxon>Actinomycetota</taxon>
        <taxon>Actinomycetes</taxon>
        <taxon>Propionibacteriales</taxon>
        <taxon>Propionibacteriaceae</taxon>
        <taxon>Microlunatus</taxon>
    </lineage>
</organism>
<dbReference type="Proteomes" id="UP000199103">
    <property type="component" value="Chromosome I"/>
</dbReference>
<dbReference type="GO" id="GO:0008483">
    <property type="term" value="F:transaminase activity"/>
    <property type="evidence" value="ECO:0007669"/>
    <property type="project" value="UniProtKB-KW"/>
</dbReference>
<dbReference type="CDD" id="cd00609">
    <property type="entry name" value="AAT_like"/>
    <property type="match status" value="1"/>
</dbReference>
<gene>
    <name evidence="8" type="ORF">SAMN04489812_3368</name>
</gene>
<protein>
    <recommendedName>
        <fullName evidence="6">Aminotransferase</fullName>
        <ecNumber evidence="6">2.6.1.-</ecNumber>
    </recommendedName>
</protein>
<accession>A0A1H1VV30</accession>
<dbReference type="EC" id="2.6.1.-" evidence="6"/>
<dbReference type="PANTHER" id="PTHR46383">
    <property type="entry name" value="ASPARTATE AMINOTRANSFERASE"/>
    <property type="match status" value="1"/>
</dbReference>
<dbReference type="SUPFAM" id="SSF53383">
    <property type="entry name" value="PLP-dependent transferases"/>
    <property type="match status" value="1"/>
</dbReference>
<evidence type="ECO:0000313" key="8">
    <source>
        <dbReference type="EMBL" id="SDS88747.1"/>
    </source>
</evidence>
<dbReference type="OrthoDB" id="9763453at2"/>
<dbReference type="STRING" id="630515.SAMN04489812_3368"/>
<evidence type="ECO:0000313" key="9">
    <source>
        <dbReference type="Proteomes" id="UP000199103"/>
    </source>
</evidence>
<comment type="cofactor">
    <cofactor evidence="1 6">
        <name>pyridoxal 5'-phosphate</name>
        <dbReference type="ChEBI" id="CHEBI:597326"/>
    </cofactor>
</comment>
<evidence type="ECO:0000256" key="4">
    <source>
        <dbReference type="ARBA" id="ARBA00022679"/>
    </source>
</evidence>
<proteinExistence type="inferred from homology"/>
<evidence type="ECO:0000256" key="2">
    <source>
        <dbReference type="ARBA" id="ARBA00007441"/>
    </source>
</evidence>
<feature type="domain" description="Aminotransferase class I/classII large" evidence="7">
    <location>
        <begin position="38"/>
        <end position="404"/>
    </location>
</feature>